<dbReference type="InterPro" id="IPR036390">
    <property type="entry name" value="WH_DNA-bd_sf"/>
</dbReference>
<comment type="similarity">
    <text evidence="1">Belongs to the LysR transcriptional regulatory family.</text>
</comment>
<sequence>MNLREMELFGTLMRVGTTIETARVLGLSQPAVSAQLKRLESRLGLRLFERTGNRLMPTAEAQALFSDAAAIFATQARVNARVRALQQRDTTSVTISATPAIVEGFLSTRLAQAGFRDWKRRLRLWVTDPEEDVRSGRADFGMQMAFPAKADFQAQTLATIPLVAVMQRKDPLARSAEIPLPTLAASRLIAYDPAWSPMGDTIRSTLQKFHLAYDPSCEVPFCSTVCQLVEACGGVGVIDQLTADNIRSDSLAVRPVAHLPGVPLILFYRRGQTLRGAAQELIAQLSASIA</sequence>
<keyword evidence="4" id="KW-0804">Transcription</keyword>
<dbReference type="PANTHER" id="PTHR30427:SF1">
    <property type="entry name" value="TRANSCRIPTIONAL ACTIVATOR PROTEIN LYSR"/>
    <property type="match status" value="1"/>
</dbReference>
<evidence type="ECO:0000313" key="6">
    <source>
        <dbReference type="EMBL" id="RWR44741.1"/>
    </source>
</evidence>
<keyword evidence="3" id="KW-0238">DNA-binding</keyword>
<name>A0A443L6T5_9RHOB</name>
<evidence type="ECO:0000256" key="4">
    <source>
        <dbReference type="ARBA" id="ARBA00023163"/>
    </source>
</evidence>
<dbReference type="OrthoDB" id="7260751at2"/>
<dbReference type="Gene3D" id="1.10.10.10">
    <property type="entry name" value="Winged helix-like DNA-binding domain superfamily/Winged helix DNA-binding domain"/>
    <property type="match status" value="1"/>
</dbReference>
<evidence type="ECO:0000256" key="3">
    <source>
        <dbReference type="ARBA" id="ARBA00023125"/>
    </source>
</evidence>
<dbReference type="PRINTS" id="PR00039">
    <property type="entry name" value="HTHLYSR"/>
</dbReference>
<dbReference type="EMBL" id="SAVB01000028">
    <property type="protein sequence ID" value="RWR44741.1"/>
    <property type="molecule type" value="Genomic_DNA"/>
</dbReference>
<organism evidence="6 7">
    <name type="scientific">Paenirhodobacter ferrireducens</name>
    <dbReference type="NCBI Taxonomy" id="1215032"/>
    <lineage>
        <taxon>Bacteria</taxon>
        <taxon>Pseudomonadati</taxon>
        <taxon>Pseudomonadota</taxon>
        <taxon>Alphaproteobacteria</taxon>
        <taxon>Rhodobacterales</taxon>
        <taxon>Rhodobacter group</taxon>
        <taxon>Paenirhodobacter</taxon>
    </lineage>
</organism>
<dbReference type="InterPro" id="IPR036388">
    <property type="entry name" value="WH-like_DNA-bd_sf"/>
</dbReference>
<accession>A0A443L6T5</accession>
<evidence type="ECO:0000259" key="5">
    <source>
        <dbReference type="PROSITE" id="PS50931"/>
    </source>
</evidence>
<dbReference type="Pfam" id="PF03466">
    <property type="entry name" value="LysR_substrate"/>
    <property type="match status" value="1"/>
</dbReference>
<dbReference type="RefSeq" id="WP_128151747.1">
    <property type="nucleotide sequence ID" value="NZ_SAVB01000028.1"/>
</dbReference>
<keyword evidence="7" id="KW-1185">Reference proteome</keyword>
<evidence type="ECO:0000313" key="7">
    <source>
        <dbReference type="Proteomes" id="UP000286594"/>
    </source>
</evidence>
<proteinExistence type="inferred from homology"/>
<feature type="domain" description="HTH lysR-type" evidence="5">
    <location>
        <begin position="1"/>
        <end position="58"/>
    </location>
</feature>
<dbReference type="SUPFAM" id="SSF46785">
    <property type="entry name" value="Winged helix' DNA-binding domain"/>
    <property type="match status" value="1"/>
</dbReference>
<comment type="caution">
    <text evidence="6">The sequence shown here is derived from an EMBL/GenBank/DDBJ whole genome shotgun (WGS) entry which is preliminary data.</text>
</comment>
<dbReference type="Pfam" id="PF00126">
    <property type="entry name" value="HTH_1"/>
    <property type="match status" value="1"/>
</dbReference>
<dbReference type="InterPro" id="IPR000847">
    <property type="entry name" value="LysR_HTH_N"/>
</dbReference>
<reference evidence="6 7" key="1">
    <citation type="submission" date="2019-01" db="EMBL/GenBank/DDBJ databases">
        <title>Sinorhodobacter populi sp. nov. isolated from the symptomatic bark tissue of Populus euramericana canker.</title>
        <authorList>
            <person name="Xu G."/>
        </authorList>
    </citation>
    <scope>NUCLEOTIDE SEQUENCE [LARGE SCALE GENOMIC DNA]</scope>
    <source>
        <strain evidence="6 7">CCTCC AB2012026</strain>
    </source>
</reference>
<dbReference type="AlphaFoldDB" id="A0A443L6T5"/>
<dbReference type="SUPFAM" id="SSF53850">
    <property type="entry name" value="Periplasmic binding protein-like II"/>
    <property type="match status" value="1"/>
</dbReference>
<protein>
    <submittedName>
        <fullName evidence="6">LysR family transcriptional regulator</fullName>
    </submittedName>
</protein>
<dbReference type="InterPro" id="IPR005119">
    <property type="entry name" value="LysR_subst-bd"/>
</dbReference>
<gene>
    <name evidence="6" type="ORF">EOW65_17905</name>
</gene>
<dbReference type="Proteomes" id="UP000286594">
    <property type="component" value="Unassembled WGS sequence"/>
</dbReference>
<keyword evidence="2" id="KW-0805">Transcription regulation</keyword>
<dbReference type="PANTHER" id="PTHR30427">
    <property type="entry name" value="TRANSCRIPTIONAL ACTIVATOR PROTEIN LYSR"/>
    <property type="match status" value="1"/>
</dbReference>
<dbReference type="GO" id="GO:0043565">
    <property type="term" value="F:sequence-specific DNA binding"/>
    <property type="evidence" value="ECO:0007669"/>
    <property type="project" value="TreeGrafter"/>
</dbReference>
<dbReference type="GO" id="GO:0003700">
    <property type="term" value="F:DNA-binding transcription factor activity"/>
    <property type="evidence" value="ECO:0007669"/>
    <property type="project" value="InterPro"/>
</dbReference>
<dbReference type="GO" id="GO:0010628">
    <property type="term" value="P:positive regulation of gene expression"/>
    <property type="evidence" value="ECO:0007669"/>
    <property type="project" value="TreeGrafter"/>
</dbReference>
<evidence type="ECO:0000256" key="2">
    <source>
        <dbReference type="ARBA" id="ARBA00023015"/>
    </source>
</evidence>
<dbReference type="Gene3D" id="3.40.190.290">
    <property type="match status" value="1"/>
</dbReference>
<evidence type="ECO:0000256" key="1">
    <source>
        <dbReference type="ARBA" id="ARBA00009437"/>
    </source>
</evidence>
<dbReference type="PROSITE" id="PS50931">
    <property type="entry name" value="HTH_LYSR"/>
    <property type="match status" value="1"/>
</dbReference>